<dbReference type="EMBL" id="JANIIK010000114">
    <property type="protein sequence ID" value="KAJ3590058.1"/>
    <property type="molecule type" value="Genomic_DNA"/>
</dbReference>
<dbReference type="Proteomes" id="UP001148018">
    <property type="component" value="Unassembled WGS sequence"/>
</dbReference>
<comment type="caution">
    <text evidence="3">The sequence shown here is derived from an EMBL/GenBank/DDBJ whole genome shotgun (WGS) entry which is preliminary data.</text>
</comment>
<name>A0A9Q0DM83_9TELE</name>
<keyword evidence="4" id="KW-1185">Reference proteome</keyword>
<dbReference type="InterPro" id="IPR059155">
    <property type="entry name" value="GLOD4_dom"/>
</dbReference>
<evidence type="ECO:0000259" key="2">
    <source>
        <dbReference type="SMART" id="SM01214"/>
    </source>
</evidence>
<dbReference type="SMART" id="SM01214">
    <property type="entry name" value="Fmp27_GFWDK"/>
    <property type="match status" value="1"/>
</dbReference>
<organism evidence="3 4">
    <name type="scientific">Muraenolepis orangiensis</name>
    <name type="common">Patagonian moray cod</name>
    <dbReference type="NCBI Taxonomy" id="630683"/>
    <lineage>
        <taxon>Eukaryota</taxon>
        <taxon>Metazoa</taxon>
        <taxon>Chordata</taxon>
        <taxon>Craniata</taxon>
        <taxon>Vertebrata</taxon>
        <taxon>Euteleostomi</taxon>
        <taxon>Actinopterygii</taxon>
        <taxon>Neopterygii</taxon>
        <taxon>Teleostei</taxon>
        <taxon>Neoteleostei</taxon>
        <taxon>Acanthomorphata</taxon>
        <taxon>Zeiogadaria</taxon>
        <taxon>Gadariae</taxon>
        <taxon>Gadiformes</taxon>
        <taxon>Muraenolepidoidei</taxon>
        <taxon>Muraenolepididae</taxon>
        <taxon>Muraenolepis</taxon>
    </lineage>
</organism>
<feature type="domain" description="FMP27/BLTP2/Hobbit GFWDK motif-containing RBG unit" evidence="2">
    <location>
        <begin position="1175"/>
        <end position="1298"/>
    </location>
</feature>
<dbReference type="InterPro" id="IPR045167">
    <property type="entry name" value="Hobbit"/>
</dbReference>
<feature type="region of interest" description="Disordered" evidence="1">
    <location>
        <begin position="2197"/>
        <end position="2226"/>
    </location>
</feature>
<dbReference type="SUPFAM" id="SSF54593">
    <property type="entry name" value="Glyoxalase/Bleomycin resistance protein/Dihydroxybiphenyl dioxygenase"/>
    <property type="match status" value="1"/>
</dbReference>
<dbReference type="InterPro" id="IPR019441">
    <property type="entry name" value="FMP27/BLTP2/Hobbit_GFWDK_RBG"/>
</dbReference>
<evidence type="ECO:0000313" key="4">
    <source>
        <dbReference type="Proteomes" id="UP001148018"/>
    </source>
</evidence>
<dbReference type="Pfam" id="PF21207">
    <property type="entry name" value="GLOD4_N"/>
    <property type="match status" value="1"/>
</dbReference>
<protein>
    <recommendedName>
        <fullName evidence="2">FMP27/BLTP2/Hobbit GFWDK motif-containing RBG unit domain-containing protein</fullName>
    </recommendedName>
</protein>
<dbReference type="OrthoDB" id="1562405at2759"/>
<dbReference type="Gene3D" id="3.10.180.10">
    <property type="entry name" value="2,3-Dihydroxybiphenyl 1,2-Dioxygenase, domain 1"/>
    <property type="match status" value="3"/>
</dbReference>
<evidence type="ECO:0000313" key="3">
    <source>
        <dbReference type="EMBL" id="KAJ3590058.1"/>
    </source>
</evidence>
<sequence>MVGFGPEDDHFVAELTYNYGVGEYNVGNDFQGLTLHSSQAVRNAKRLGWPLTEVGDALYRTEAPGGYPFYLVDTEQPTSDLPKSTHYWTDLLGMKVLGKNDEKKTVLMGYEDKQLPDLEALMKTENQKILTPLVSLDTPGKTTVEVVILADPDTHEICFVGDEAFRELSKVDPNGNALLDKAMADDKSDEWWLICTLAVRFCQNSLNAELSIKSVGLFSVRGICFQFPPQHTLEIDRIWISSKLLNPDLPRYLALCVGEARVRFDSEAPLRTVVKKSNGRNPGKIQIKPTTLRLLSQLMSFHIDSISVMVLNLSPSESLWHMTVTGLALLLDHQSKRLAWDFTAGQLSSKVLKNSQKDICMAEVSLSLGLSGDVNLPDMKPGSLSLSVRNLLAELHEGLFLSQLLLPAPPSASNLDQSVSENEQFIQTEAVEKFHQLIPQNVSVEFENTNITLSMQSQKRHLNWTLKSLKVGYGREEDQPSLESFTPTLSFPQSSLEFLLEDGLLLSQSRQRILCLNTLKTDLKVTPINISGSVTLSTCIIHYRHQERFPHLDAPVTIKSSISNVNVSVQLGDTTPFALGFISTSGELQRTLEVASGHDVDQESLGSQTVQQRASLSLDHFWWRVGQGSHIQQAPHPPGKHVWGEALILDCLTLQGSYNRPRMESSSRPPSVSVDSKLTGLQVELSETCALCLSRLLSLFTLPADREPEGALPVSASACSAAVDAGQLPSSSTPPRLLFSMECGLEDVNVFTFSNLAGAVSLRLDTVKVHAGVESASVSLVGVSLSVVKVLVENMEPCCPASQTPSPVFILATLSVGHCNATNTLEVQCDHDLILEWTPSDHMFLYQHMTEAHTCWLMLRGEPEEDSLAPPQDQKRALCVRIELRRTLLTAHVSEQNFILLHTEALSLSKQAGSMHLKSPDLFMNFDGNDIFSFKDLDVCTIQEFTEMQSHREAFPFLTTPHNRVWLFTCPSLAVEFPYQYNFSNTFDMAVGVQKWLKSLHLPAGQQAALQALPPDLVFRIGQFSFVFLDDVFEIKLRDNYELMKDESKESAKRLHLLDKKVADLRKQHGELLPARKIEDLYSSLERKHIEIYIQRSRRLYANTPMRKSLLTWTVSDLELVALADRSLHGPERVKEQLRDIDGVSPFPREGLSLVVQWCRAVRFRLTSYLVRIRDYPRYLFEIRDWELSGRLVGTEQDGLARAHRKQIIPLGAPWGDVTVHRNIPPLKFYYDFHSNITLYTIVWGPCWDPAWILIGQVADLLTKASEDPSPPLAWWDKSRLLLHGRFVMEIDQDPYNTTENLHWEWNKVNYDWNPGQFVFKGDMDVNVRTASKYDDICFLHLPNLCMTLDLQWLCHGNPHDHYAVMLCCAENMADVTSGQPHDSFRAFRSENLNLSITMDLNQHCGTEPCQPRMLFYSSTLRWMQNFWATWTGVCRPICRGKLFHSLRPIRKKLGQHYKQLSYTAAFPQLQVHYWASFAQQRGVQVECKKGHVFTRGSQRLIPQAGTVMRRLISEWNVTQMVSELSEVTVHLMASTWDETADHQMNAQVKKTHLLSLSLLSYQRQSNRMEEDPNSKAESNASYTHKLRLVDLRASWTTTNRNIAFGLYDGYKKADVLKRNLSTEALKGLRIHTQLQAKKLKRSPSNYSPTMAPVTPVLPAPTRVEKNQNEGTSMLQKLIEENDKFVVFSEEDSGLGEPLCGIAASQTDDVYNRNWFIELVNCQMTLRGTETAGCVLVSAAKAQLLQCEHHPAWYNDTLKQKTTWTCLLDGMQYFATMEPNPSEQEDRQLWLEVKNIEEHRERNLDSVLELMESGQAVGGMVSTTTDWNQPAQVNDTQQVQRIISRCSCRMYYIGYSHDIDPELSTQIKPPQVRDDHEKEDLLKKQAGAVDTFTLIHHELEISTNPVQYAMILDIVNNLLLHVETKRKEHSEKKQRVRFQLEISSNPEEQRSSILHLQEVVRQHVAQIRLLEKQIYSNIRAQPEEQSGEDLMEINLRLQNQLNQEKTDMQMKSEELNILIRCFKDFQLQRANKLELRKPPEDVSVVRRTEIFFAQACWCLTEEDGQLGIAELELQRFMYSKLNKSDDTAEHLLELGWFTMNNLLPNASYKVVLRPQSQSQSGRQFALRIFSKVRPPVGGISVKEHFEVNVVPLTIQLMYQFFKRMMGFFFPGRNVEEEEVTDEEDKFRLVTTGIQVKPRQLSEDSMGPPGPSKGLGQGQNRTSVRRSFRKTPELPVDDIDKMKERAAMNNSFIYVKIPQVPLCVSYKGEKSSVDWKDLNLVLPCLEYHNNTWTWLDFAMAVKRDSRKALVAQMIKEKLRLKPMQGLDSRKVLEAKLDNSMKQQQQEEDEKARLLIGFSATDKSSSKKSIFSRRK</sequence>
<dbReference type="Pfam" id="PF21701">
    <property type="entry name" value="GLOD4_C"/>
    <property type="match status" value="1"/>
</dbReference>
<dbReference type="InterPro" id="IPR029068">
    <property type="entry name" value="Glyas_Bleomycin-R_OHBP_Dase"/>
</dbReference>
<dbReference type="Pfam" id="PF10344">
    <property type="entry name" value="Hobbit"/>
    <property type="match status" value="2"/>
</dbReference>
<reference evidence="3" key="1">
    <citation type="submission" date="2022-07" db="EMBL/GenBank/DDBJ databases">
        <title>Chromosome-level genome of Muraenolepis orangiensis.</title>
        <authorList>
            <person name="Kim J."/>
        </authorList>
    </citation>
    <scope>NUCLEOTIDE SEQUENCE</scope>
    <source>
        <strain evidence="3">KU_S4_2022</strain>
        <tissue evidence="3">Muscle</tissue>
    </source>
</reference>
<gene>
    <name evidence="3" type="ORF">NHX12_008015</name>
</gene>
<dbReference type="PANTHER" id="PTHR15678:SF6">
    <property type="entry name" value="BRIDGE-LIKE LIPID TRANSFER PROTEIN FAMILY MEMBER 2"/>
    <property type="match status" value="1"/>
</dbReference>
<accession>A0A9Q0DM83</accession>
<dbReference type="PANTHER" id="PTHR15678">
    <property type="entry name" value="ANTIGEN MLAA-22-RELATED"/>
    <property type="match status" value="1"/>
</dbReference>
<proteinExistence type="predicted"/>
<evidence type="ECO:0000256" key="1">
    <source>
        <dbReference type="SAM" id="MobiDB-lite"/>
    </source>
</evidence>